<dbReference type="RefSeq" id="WP_354219460.1">
    <property type="nucleotide sequence ID" value="NZ_JBEPMX010000003.1"/>
</dbReference>
<keyword evidence="3" id="KW-1185">Reference proteome</keyword>
<comment type="caution">
    <text evidence="2">The sequence shown here is derived from an EMBL/GenBank/DDBJ whole genome shotgun (WGS) entry which is preliminary data.</text>
</comment>
<evidence type="ECO:0000313" key="3">
    <source>
        <dbReference type="Proteomes" id="UP001549167"/>
    </source>
</evidence>
<evidence type="ECO:0000313" key="2">
    <source>
        <dbReference type="EMBL" id="MET3682857.1"/>
    </source>
</evidence>
<protein>
    <submittedName>
        <fullName evidence="2">Nucleoside-diphosphate-sugar epimerase</fullName>
    </submittedName>
</protein>
<name>A0ABV2KTE4_9BACI</name>
<dbReference type="PANTHER" id="PTHR11011">
    <property type="entry name" value="MALE STERILITY PROTEIN 2-RELATED"/>
    <property type="match status" value="1"/>
</dbReference>
<dbReference type="SUPFAM" id="SSF51735">
    <property type="entry name" value="NAD(P)-binding Rossmann-fold domains"/>
    <property type="match status" value="1"/>
</dbReference>
<gene>
    <name evidence="2" type="ORF">ABID56_000947</name>
</gene>
<dbReference type="Proteomes" id="UP001549167">
    <property type="component" value="Unassembled WGS sequence"/>
</dbReference>
<dbReference type="InterPro" id="IPR026055">
    <property type="entry name" value="FAR"/>
</dbReference>
<sequence>MNILITGATGFLGTQLVQTLTNEQHHVYLLVRNRQKLDALYKTLPSDKHDLVHVVEGNLLDDQLGVSQDDLHVLTDTIDVMYHTAAYLSFDEDERDRVFDINLEGTKRALNVAKLINAQTFIHVSTAYTLGEATTGYETLHPTDANFVNTYEESKCYAEHAVMNEQDKLNVMIVRPAIIIGDSETGEADTTFGLYGILRTVYLLKKRAARRADSPVYRLLIEQDTVSNLVPVNFVINVLHAALHHGQPGTIYHATNPNPPTNGEIFAAIREGLDFNQVNIVSYDEQENLTDEELRLNQPLEVFKQYLNRSILFDRTNVTSLLKAANKVDLTMDHAMLLRIVHGFLNETS</sequence>
<accession>A0ABV2KTE4</accession>
<dbReference type="EMBL" id="JBEPMX010000003">
    <property type="protein sequence ID" value="MET3682857.1"/>
    <property type="molecule type" value="Genomic_DNA"/>
</dbReference>
<evidence type="ECO:0000259" key="1">
    <source>
        <dbReference type="Pfam" id="PF07993"/>
    </source>
</evidence>
<dbReference type="InterPro" id="IPR013120">
    <property type="entry name" value="FAR_NAD-bd"/>
</dbReference>
<dbReference type="Gene3D" id="3.40.50.720">
    <property type="entry name" value="NAD(P)-binding Rossmann-like Domain"/>
    <property type="match status" value="1"/>
</dbReference>
<dbReference type="InterPro" id="IPR036291">
    <property type="entry name" value="NAD(P)-bd_dom_sf"/>
</dbReference>
<feature type="domain" description="Thioester reductase (TE)" evidence="1">
    <location>
        <begin position="5"/>
        <end position="238"/>
    </location>
</feature>
<dbReference type="Pfam" id="PF07993">
    <property type="entry name" value="NAD_binding_4"/>
    <property type="match status" value="1"/>
</dbReference>
<organism evidence="2 3">
    <name type="scientific">Alkalibacillus flavidus</name>
    <dbReference type="NCBI Taxonomy" id="546021"/>
    <lineage>
        <taxon>Bacteria</taxon>
        <taxon>Bacillati</taxon>
        <taxon>Bacillota</taxon>
        <taxon>Bacilli</taxon>
        <taxon>Bacillales</taxon>
        <taxon>Bacillaceae</taxon>
        <taxon>Alkalibacillus</taxon>
    </lineage>
</organism>
<reference evidence="2 3" key="1">
    <citation type="submission" date="2024-06" db="EMBL/GenBank/DDBJ databases">
        <title>Genomic Encyclopedia of Type Strains, Phase IV (KMG-IV): sequencing the most valuable type-strain genomes for metagenomic binning, comparative biology and taxonomic classification.</title>
        <authorList>
            <person name="Goeker M."/>
        </authorList>
    </citation>
    <scope>NUCLEOTIDE SEQUENCE [LARGE SCALE GENOMIC DNA]</scope>
    <source>
        <strain evidence="2 3">DSM 23520</strain>
    </source>
</reference>
<proteinExistence type="predicted"/>